<evidence type="ECO:0000313" key="2">
    <source>
        <dbReference type="Proteomes" id="UP001187221"/>
    </source>
</evidence>
<proteinExistence type="predicted"/>
<evidence type="ECO:0008006" key="3">
    <source>
        <dbReference type="Google" id="ProtNLM"/>
    </source>
</evidence>
<name>A0ABQ6PBU7_9SPHN</name>
<keyword evidence="2" id="KW-1185">Reference proteome</keyword>
<protein>
    <recommendedName>
        <fullName evidence="3">HNH endonuclease</fullName>
    </recommendedName>
</protein>
<dbReference type="EMBL" id="BTFW01000001">
    <property type="protein sequence ID" value="GMM61872.1"/>
    <property type="molecule type" value="Genomic_DNA"/>
</dbReference>
<comment type="caution">
    <text evidence="1">The sequence shown here is derived from an EMBL/GenBank/DDBJ whole genome shotgun (WGS) entry which is preliminary data.</text>
</comment>
<gene>
    <name evidence="1" type="ORF">NUTIK01_26490</name>
</gene>
<dbReference type="Proteomes" id="UP001187221">
    <property type="component" value="Unassembled WGS sequence"/>
</dbReference>
<reference evidence="1 2" key="1">
    <citation type="submission" date="2023-06" db="EMBL/GenBank/DDBJ databases">
        <title>Draft genome sequence of Novosphingobium sp. strain IK01.</title>
        <authorList>
            <person name="Hatamoto M."/>
            <person name="Ikarashi T."/>
            <person name="Yamaguchi T."/>
        </authorList>
    </citation>
    <scope>NUCLEOTIDE SEQUENCE [LARGE SCALE GENOMIC DNA]</scope>
    <source>
        <strain evidence="1 2">IK01</strain>
    </source>
</reference>
<evidence type="ECO:0000313" key="1">
    <source>
        <dbReference type="EMBL" id="GMM61872.1"/>
    </source>
</evidence>
<organism evidence="1 2">
    <name type="scientific">Novosphingobium pituita</name>
    <dbReference type="NCBI Taxonomy" id="3056842"/>
    <lineage>
        <taxon>Bacteria</taxon>
        <taxon>Pseudomonadati</taxon>
        <taxon>Pseudomonadota</taxon>
        <taxon>Alphaproteobacteria</taxon>
        <taxon>Sphingomonadales</taxon>
        <taxon>Sphingomonadaceae</taxon>
        <taxon>Novosphingobium</taxon>
    </lineage>
</organism>
<sequence length="86" mass="9747">MARRFNWDAHRYRKRNGPLISKEEDRDNKLKAQKLKERVAKGHKSPQAHLHGPVRHLSPEEIAAWAAENGYTVKSPKGPANDNPSG</sequence>
<accession>A0ABQ6PBU7</accession>